<dbReference type="RefSeq" id="WP_179261279.1">
    <property type="nucleotide sequence ID" value="NZ_CP058601.1"/>
</dbReference>
<sequence>MIRRLASVSGTVVLMFAVSLLAIFGRYVIIDPATAMTIGALVLASLLSIIGSTSDSVAFGPLTVPWNVLVGTANIVISVTVVLSTIRAAVVTGDVASWLVAAAMLTVGVAVSWQGGQIARNSRHLDLDETPSSRRFVAGTLLLAGTFGFGVLAGTVV</sequence>
<feature type="transmembrane region" description="Helical" evidence="1">
    <location>
        <begin position="12"/>
        <end position="29"/>
    </location>
</feature>
<organism evidence="2 3">
    <name type="scientific">Natrinema halophilum</name>
    <dbReference type="NCBI Taxonomy" id="1699371"/>
    <lineage>
        <taxon>Archaea</taxon>
        <taxon>Methanobacteriati</taxon>
        <taxon>Methanobacteriota</taxon>
        <taxon>Stenosarchaea group</taxon>
        <taxon>Halobacteria</taxon>
        <taxon>Halobacteriales</taxon>
        <taxon>Natrialbaceae</taxon>
        <taxon>Natrinema</taxon>
    </lineage>
</organism>
<keyword evidence="1" id="KW-0472">Membrane</keyword>
<dbReference type="AlphaFoldDB" id="A0A7D5GTT5"/>
<dbReference type="EMBL" id="CP058601">
    <property type="protein sequence ID" value="QLG49546.1"/>
    <property type="molecule type" value="Genomic_DNA"/>
</dbReference>
<dbReference type="InterPro" id="IPR058307">
    <property type="entry name" value="DUF7994"/>
</dbReference>
<reference evidence="2 3" key="1">
    <citation type="submission" date="2020-07" db="EMBL/GenBank/DDBJ databases">
        <authorList>
            <person name="Cui H."/>
        </authorList>
    </citation>
    <scope>NUCLEOTIDE SEQUENCE [LARGE SCALE GENOMIC DNA]</scope>
    <source>
        <strain evidence="2 3">YPL8</strain>
    </source>
</reference>
<protein>
    <submittedName>
        <fullName evidence="2">Uncharacterized protein</fullName>
    </submittedName>
</protein>
<dbReference type="OrthoDB" id="187657at2157"/>
<feature type="transmembrane region" description="Helical" evidence="1">
    <location>
        <begin position="35"/>
        <end position="54"/>
    </location>
</feature>
<evidence type="ECO:0000313" key="3">
    <source>
        <dbReference type="Proteomes" id="UP000509241"/>
    </source>
</evidence>
<dbReference type="Proteomes" id="UP000509241">
    <property type="component" value="Chromosome"/>
</dbReference>
<dbReference type="GeneID" id="56034039"/>
<evidence type="ECO:0000313" key="2">
    <source>
        <dbReference type="EMBL" id="QLG49546.1"/>
    </source>
</evidence>
<proteinExistence type="predicted"/>
<gene>
    <name evidence="2" type="ORF">HYG82_12070</name>
</gene>
<dbReference type="KEGG" id="haly:HYG82_12070"/>
<keyword evidence="1" id="KW-0812">Transmembrane</keyword>
<accession>A0A7D5GTT5</accession>
<feature type="transmembrane region" description="Helical" evidence="1">
    <location>
        <begin position="66"/>
        <end position="89"/>
    </location>
</feature>
<dbReference type="Pfam" id="PF25957">
    <property type="entry name" value="DUF7994"/>
    <property type="match status" value="1"/>
</dbReference>
<keyword evidence="1" id="KW-1133">Transmembrane helix</keyword>
<keyword evidence="3" id="KW-1185">Reference proteome</keyword>
<feature type="transmembrane region" description="Helical" evidence="1">
    <location>
        <begin position="136"/>
        <end position="156"/>
    </location>
</feature>
<feature type="transmembrane region" description="Helical" evidence="1">
    <location>
        <begin position="95"/>
        <end position="115"/>
    </location>
</feature>
<name>A0A7D5GTT5_9EURY</name>
<evidence type="ECO:0000256" key="1">
    <source>
        <dbReference type="SAM" id="Phobius"/>
    </source>
</evidence>